<dbReference type="InterPro" id="IPR011990">
    <property type="entry name" value="TPR-like_helical_dom_sf"/>
</dbReference>
<keyword evidence="4" id="KW-1133">Transmembrane helix</keyword>
<reference evidence="6" key="1">
    <citation type="submission" date="2016-10" db="EMBL/GenBank/DDBJ databases">
        <authorList>
            <person name="Varghese N."/>
            <person name="Submissions S."/>
        </authorList>
    </citation>
    <scope>NUCLEOTIDE SEQUENCE [LARGE SCALE GENOMIC DNA]</scope>
    <source>
        <strain evidence="6">DSM 23925</strain>
    </source>
</reference>
<dbReference type="InterPro" id="IPR019734">
    <property type="entry name" value="TPR_rpt"/>
</dbReference>
<name>A0A1I5CIZ7_9FLAO</name>
<evidence type="ECO:0000256" key="4">
    <source>
        <dbReference type="SAM" id="Phobius"/>
    </source>
</evidence>
<dbReference type="Pfam" id="PF07719">
    <property type="entry name" value="TPR_2"/>
    <property type="match status" value="1"/>
</dbReference>
<dbReference type="PROSITE" id="PS50005">
    <property type="entry name" value="TPR"/>
    <property type="match status" value="1"/>
</dbReference>
<sequence>MDTGKTGRYLKYAIGEIILVVIGILIALQINKWNEFRKSEDIKNNYYTQILQDLAKDHKFLKSQIATLNDNITLYSAFVETFSEHKNPETLILSASKLNYSYDYLKFDTNTIETLQTTGDIKLLPSEIRNKLIDLKNMQNNIITQSYSNNTNFLKEFLSAVKLGYHPNTLALKNENASTNELFTSLNISDNFPEIALTLNAAFSLKDYTERDLLKVFRMLVANINTLFTLINKELGNPYQSIETVLSKLKKLETLLEDGKTVDQIIAVVKNQNIESPEYDISEAYINALAYFVMNNMKQNKEALKLFKLNIELYPNAYNTYDSYGECLMLMGNRKNAIKAYKKSLELNPDNQSAINALLELE</sequence>
<dbReference type="InterPro" id="IPR045749">
    <property type="entry name" value="DUF6090"/>
</dbReference>
<dbReference type="SMART" id="SM00028">
    <property type="entry name" value="TPR"/>
    <property type="match status" value="1"/>
</dbReference>
<proteinExistence type="predicted"/>
<organism evidence="5 6">
    <name type="scientific">Bizionia echini</name>
    <dbReference type="NCBI Taxonomy" id="649333"/>
    <lineage>
        <taxon>Bacteria</taxon>
        <taxon>Pseudomonadati</taxon>
        <taxon>Bacteroidota</taxon>
        <taxon>Flavobacteriia</taxon>
        <taxon>Flavobacteriales</taxon>
        <taxon>Flavobacteriaceae</taxon>
        <taxon>Bizionia</taxon>
    </lineage>
</organism>
<keyword evidence="2 3" id="KW-0802">TPR repeat</keyword>
<evidence type="ECO:0000256" key="3">
    <source>
        <dbReference type="PROSITE-ProRule" id="PRU00339"/>
    </source>
</evidence>
<keyword evidence="4" id="KW-0472">Membrane</keyword>
<keyword evidence="1" id="KW-0677">Repeat</keyword>
<keyword evidence="4" id="KW-0812">Transmembrane</keyword>
<feature type="transmembrane region" description="Helical" evidence="4">
    <location>
        <begin position="12"/>
        <end position="30"/>
    </location>
</feature>
<feature type="repeat" description="TPR" evidence="3">
    <location>
        <begin position="318"/>
        <end position="351"/>
    </location>
</feature>
<dbReference type="AlphaFoldDB" id="A0A1I5CIZ7"/>
<dbReference type="SUPFAM" id="SSF48452">
    <property type="entry name" value="TPR-like"/>
    <property type="match status" value="1"/>
</dbReference>
<protein>
    <submittedName>
        <fullName evidence="5">TPR repeat-containing protein</fullName>
    </submittedName>
</protein>
<dbReference type="EMBL" id="FOVN01000005">
    <property type="protein sequence ID" value="SFN86896.1"/>
    <property type="molecule type" value="Genomic_DNA"/>
</dbReference>
<dbReference type="Pfam" id="PF19578">
    <property type="entry name" value="DUF6090"/>
    <property type="match status" value="1"/>
</dbReference>
<dbReference type="Proteomes" id="UP000198705">
    <property type="component" value="Unassembled WGS sequence"/>
</dbReference>
<keyword evidence="6" id="KW-1185">Reference proteome</keyword>
<evidence type="ECO:0000256" key="1">
    <source>
        <dbReference type="ARBA" id="ARBA00022737"/>
    </source>
</evidence>
<accession>A0A1I5CIZ7</accession>
<dbReference type="STRING" id="649333.SAMN04487989_105105"/>
<dbReference type="Gene3D" id="1.25.40.10">
    <property type="entry name" value="Tetratricopeptide repeat domain"/>
    <property type="match status" value="1"/>
</dbReference>
<dbReference type="InterPro" id="IPR013105">
    <property type="entry name" value="TPR_2"/>
</dbReference>
<evidence type="ECO:0000313" key="5">
    <source>
        <dbReference type="EMBL" id="SFN86896.1"/>
    </source>
</evidence>
<gene>
    <name evidence="5" type="ORF">SAMN04487989_105105</name>
</gene>
<evidence type="ECO:0000313" key="6">
    <source>
        <dbReference type="Proteomes" id="UP000198705"/>
    </source>
</evidence>
<dbReference type="PROSITE" id="PS50293">
    <property type="entry name" value="TPR_REGION"/>
    <property type="match status" value="1"/>
</dbReference>
<evidence type="ECO:0000256" key="2">
    <source>
        <dbReference type="ARBA" id="ARBA00022803"/>
    </source>
</evidence>